<evidence type="ECO:0000256" key="3">
    <source>
        <dbReference type="ARBA" id="ARBA00023002"/>
    </source>
</evidence>
<evidence type="ECO:0000259" key="6">
    <source>
        <dbReference type="Pfam" id="PF00462"/>
    </source>
</evidence>
<feature type="domain" description="FAD/NAD(P)-binding" evidence="7">
    <location>
        <begin position="86"/>
        <end position="370"/>
    </location>
</feature>
<keyword evidence="4" id="KW-1015">Disulfide bond</keyword>
<accession>H1YZM2</accession>
<protein>
    <submittedName>
        <fullName evidence="8">FAD-dependent pyridine nucleotide-disulfide oxidoreductase</fullName>
    </submittedName>
</protein>
<dbReference type="InterPro" id="IPR036188">
    <property type="entry name" value="FAD/NAD-bd_sf"/>
</dbReference>
<dbReference type="InterPro" id="IPR008255">
    <property type="entry name" value="Pyr_nucl-diS_OxRdtase_2_AS"/>
</dbReference>
<dbReference type="STRING" id="937775.Metlim_3043"/>
<feature type="domain" description="Glutaredoxin" evidence="6">
    <location>
        <begin position="4"/>
        <end position="62"/>
    </location>
</feature>
<dbReference type="Proteomes" id="UP000005741">
    <property type="component" value="Chromosome"/>
</dbReference>
<evidence type="ECO:0000313" key="8">
    <source>
        <dbReference type="EMBL" id="EHQ37075.1"/>
    </source>
</evidence>
<dbReference type="InterPro" id="IPR023753">
    <property type="entry name" value="FAD/NAD-binding_dom"/>
</dbReference>
<keyword evidence="1" id="KW-0285">Flavoprotein</keyword>
<organism evidence="8 9">
    <name type="scientific">Methanoplanus limicola DSM 2279</name>
    <dbReference type="NCBI Taxonomy" id="937775"/>
    <lineage>
        <taxon>Archaea</taxon>
        <taxon>Methanobacteriati</taxon>
        <taxon>Methanobacteriota</taxon>
        <taxon>Stenosarchaea group</taxon>
        <taxon>Methanomicrobia</taxon>
        <taxon>Methanomicrobiales</taxon>
        <taxon>Methanomicrobiaceae</taxon>
        <taxon>Methanoplanus</taxon>
    </lineage>
</organism>
<evidence type="ECO:0000259" key="7">
    <source>
        <dbReference type="Pfam" id="PF07992"/>
    </source>
</evidence>
<evidence type="ECO:0000313" key="9">
    <source>
        <dbReference type="Proteomes" id="UP000005741"/>
    </source>
</evidence>
<dbReference type="PANTHER" id="PTHR48105">
    <property type="entry name" value="THIOREDOXIN REDUCTASE 1-RELATED-RELATED"/>
    <property type="match status" value="1"/>
</dbReference>
<dbReference type="AlphaFoldDB" id="H1YZM2"/>
<dbReference type="SUPFAM" id="SSF52833">
    <property type="entry name" value="Thioredoxin-like"/>
    <property type="match status" value="1"/>
</dbReference>
<dbReference type="Gene3D" id="3.50.50.60">
    <property type="entry name" value="FAD/NAD(P)-binding domain"/>
    <property type="match status" value="2"/>
</dbReference>
<dbReference type="SUPFAM" id="SSF51905">
    <property type="entry name" value="FAD/NAD(P)-binding domain"/>
    <property type="match status" value="1"/>
</dbReference>
<keyword evidence="5" id="KW-0676">Redox-active center</keyword>
<evidence type="ECO:0000256" key="4">
    <source>
        <dbReference type="ARBA" id="ARBA00023157"/>
    </source>
</evidence>
<evidence type="ECO:0000256" key="1">
    <source>
        <dbReference type="ARBA" id="ARBA00022630"/>
    </source>
</evidence>
<evidence type="ECO:0000256" key="5">
    <source>
        <dbReference type="ARBA" id="ARBA00023284"/>
    </source>
</evidence>
<dbReference type="PRINTS" id="PR00469">
    <property type="entry name" value="PNDRDTASEII"/>
</dbReference>
<dbReference type="HOGENOM" id="CLU_031864_5_3_2"/>
<dbReference type="InterPro" id="IPR050097">
    <property type="entry name" value="Ferredoxin-NADP_redctase_2"/>
</dbReference>
<dbReference type="FunCoup" id="H1YZM2">
    <property type="interactions" value="125"/>
</dbReference>
<keyword evidence="3" id="KW-0560">Oxidoreductase</keyword>
<name>H1YZM2_9EURY</name>
<dbReference type="Pfam" id="PF07992">
    <property type="entry name" value="Pyr_redox_2"/>
    <property type="match status" value="1"/>
</dbReference>
<dbReference type="InterPro" id="IPR036249">
    <property type="entry name" value="Thioredoxin-like_sf"/>
</dbReference>
<dbReference type="PROSITE" id="PS51354">
    <property type="entry name" value="GLUTAREDOXIN_2"/>
    <property type="match status" value="1"/>
</dbReference>
<dbReference type="EMBL" id="CM001436">
    <property type="protein sequence ID" value="EHQ37075.1"/>
    <property type="molecule type" value="Genomic_DNA"/>
</dbReference>
<proteinExistence type="predicted"/>
<dbReference type="PATRIC" id="fig|937775.9.peg.3406"/>
<dbReference type="PROSITE" id="PS00573">
    <property type="entry name" value="PYRIDINE_REDOX_2"/>
    <property type="match status" value="1"/>
</dbReference>
<dbReference type="Gene3D" id="3.40.30.10">
    <property type="entry name" value="Glutaredoxin"/>
    <property type="match status" value="1"/>
</dbReference>
<sequence>MSDVRVYSTKNCQYCRLLKAFLDRKKIKYESIDVGENIEAAKEMVELSGQYGVPVTVAEGKTIIGFDIPALNEIFGVRRKEDGIPDVIIIGGGPAGMTAAMYCSRKMLNTMIITENIGGQALESWSVENYMGFKLISGSDLMQKFEEQIRTQDMTIELDSVSSLKEDGNEYIIGTESGSEYRCRAVIITSGVSPKWLGLEKEERYIGRGISICSTCDGPLFRDKIVTVVGGGNYALTTAIEMSKIAKEVNLIVRSKIRADEIYLSQYRDTGGINTYTNYVVSELSGNDFLKSVTIEERKTGEKKILETDGLFLAIGHQTNTAFLDGFVARNEKGEIIIDINGNTDRKGVFSAGDVTSVKGKQIIIASGDGAKAALSAYEYLMSQR</sequence>
<dbReference type="PRINTS" id="PR00368">
    <property type="entry name" value="FADPNR"/>
</dbReference>
<dbReference type="GO" id="GO:0016668">
    <property type="term" value="F:oxidoreductase activity, acting on a sulfur group of donors, NAD(P) as acceptor"/>
    <property type="evidence" value="ECO:0007669"/>
    <property type="project" value="UniProtKB-ARBA"/>
</dbReference>
<dbReference type="Pfam" id="PF00462">
    <property type="entry name" value="Glutaredoxin"/>
    <property type="match status" value="1"/>
</dbReference>
<keyword evidence="2" id="KW-0274">FAD</keyword>
<dbReference type="OrthoDB" id="27340at2157"/>
<keyword evidence="9" id="KW-1185">Reference proteome</keyword>
<dbReference type="CDD" id="cd02976">
    <property type="entry name" value="NrdH"/>
    <property type="match status" value="1"/>
</dbReference>
<dbReference type="InParanoid" id="H1YZM2"/>
<evidence type="ECO:0000256" key="2">
    <source>
        <dbReference type="ARBA" id="ARBA00022827"/>
    </source>
</evidence>
<gene>
    <name evidence="8" type="ORF">Metlim_3043</name>
</gene>
<dbReference type="InterPro" id="IPR002109">
    <property type="entry name" value="Glutaredoxin"/>
</dbReference>
<dbReference type="RefSeq" id="WP_004079794.1">
    <property type="nucleotide sequence ID" value="NZ_CM001436.1"/>
</dbReference>
<reference evidence="8 9" key="1">
    <citation type="submission" date="2011-10" db="EMBL/GenBank/DDBJ databases">
        <title>The Improved High-Quality Draft genome of Methanoplanus limicola DSM 2279.</title>
        <authorList>
            <consortium name="US DOE Joint Genome Institute (JGI-PGF)"/>
            <person name="Lucas S."/>
            <person name="Copeland A."/>
            <person name="Lapidus A."/>
            <person name="Glavina del Rio T."/>
            <person name="Dalin E."/>
            <person name="Tice H."/>
            <person name="Bruce D."/>
            <person name="Goodwin L."/>
            <person name="Pitluck S."/>
            <person name="Peters L."/>
            <person name="Mikhailova N."/>
            <person name="Lu M."/>
            <person name="Kyrpides N."/>
            <person name="Mavromatis K."/>
            <person name="Ivanova N."/>
            <person name="Markowitz V."/>
            <person name="Cheng J.-F."/>
            <person name="Hugenholtz P."/>
            <person name="Woyke T."/>
            <person name="Wu D."/>
            <person name="Wirth R."/>
            <person name="Brambilla E.-M."/>
            <person name="Klenk H.-P."/>
            <person name="Eisen J.A."/>
        </authorList>
    </citation>
    <scope>NUCLEOTIDE SEQUENCE [LARGE SCALE GENOMIC DNA]</scope>
    <source>
        <strain evidence="8 9">DSM 2279</strain>
    </source>
</reference>